<dbReference type="SUPFAM" id="SSF52540">
    <property type="entry name" value="P-loop containing nucleoside triphosphate hydrolases"/>
    <property type="match status" value="3"/>
</dbReference>
<dbReference type="InterPro" id="IPR027417">
    <property type="entry name" value="P-loop_NTPase"/>
</dbReference>
<evidence type="ECO:0000256" key="3">
    <source>
        <dbReference type="RuleBase" id="RU004560"/>
    </source>
</evidence>
<dbReference type="PANTHER" id="PTHR32046">
    <property type="entry name" value="G DOMAIN-CONTAINING PROTEIN"/>
    <property type="match status" value="1"/>
</dbReference>
<feature type="domain" description="AAA+ ATPase" evidence="4">
    <location>
        <begin position="550"/>
        <end position="736"/>
    </location>
</feature>
<dbReference type="RefSeq" id="XP_017294727.1">
    <property type="nucleotide sequence ID" value="XM_017439238.2"/>
</dbReference>
<dbReference type="Ensembl" id="ENSKMAT00000003989.1">
    <property type="protein sequence ID" value="ENSKMAP00000003912.1"/>
    <property type="gene ID" value="ENSKMAG00000002998.1"/>
</dbReference>
<keyword evidence="3" id="KW-0342">GTP-binding</keyword>
<comment type="similarity">
    <text evidence="3">Belongs to the TRAFAC class TrmE-Era-EngA-EngB-Septin-like GTPase superfamily. Septin GTPase family.</text>
</comment>
<name>A0A3Q3EQ56_KRYMA</name>
<evidence type="ECO:0000256" key="2">
    <source>
        <dbReference type="ARBA" id="ARBA00022741"/>
    </source>
</evidence>
<dbReference type="Proteomes" id="UP000264800">
    <property type="component" value="Unplaced"/>
</dbReference>
<dbReference type="GeneID" id="108249697"/>
<dbReference type="Gene3D" id="3.40.50.300">
    <property type="entry name" value="P-loop containing nucleotide triphosphate hydrolases"/>
    <property type="match status" value="2"/>
</dbReference>
<dbReference type="OMA" id="EPYKDKQ"/>
<dbReference type="InterPro" id="IPR025662">
    <property type="entry name" value="Sigma_54_int_dom_ATP-bd_1"/>
</dbReference>
<evidence type="ECO:0000313" key="5">
    <source>
        <dbReference type="Ensembl" id="ENSKMAP00000003912.1"/>
    </source>
</evidence>
<evidence type="ECO:0000256" key="1">
    <source>
        <dbReference type="ARBA" id="ARBA00008535"/>
    </source>
</evidence>
<accession>A0A3Q3EQ56</accession>
<evidence type="ECO:0000313" key="6">
    <source>
        <dbReference type="Proteomes" id="UP000264800"/>
    </source>
</evidence>
<dbReference type="CDD" id="cd00882">
    <property type="entry name" value="Ras_like_GTPase"/>
    <property type="match status" value="1"/>
</dbReference>
<dbReference type="Pfam" id="PF04548">
    <property type="entry name" value="AIG1"/>
    <property type="match status" value="1"/>
</dbReference>
<keyword evidence="2 3" id="KW-0547">Nucleotide-binding</keyword>
<organism evidence="5 6">
    <name type="scientific">Kryptolebias marmoratus</name>
    <name type="common">Mangrove killifish</name>
    <name type="synonym">Rivulus marmoratus</name>
    <dbReference type="NCBI Taxonomy" id="37003"/>
    <lineage>
        <taxon>Eukaryota</taxon>
        <taxon>Metazoa</taxon>
        <taxon>Chordata</taxon>
        <taxon>Craniata</taxon>
        <taxon>Vertebrata</taxon>
        <taxon>Euteleostomi</taxon>
        <taxon>Actinopterygii</taxon>
        <taxon>Neopterygii</taxon>
        <taxon>Teleostei</taxon>
        <taxon>Neoteleostei</taxon>
        <taxon>Acanthomorphata</taxon>
        <taxon>Ovalentaria</taxon>
        <taxon>Atherinomorphae</taxon>
        <taxon>Cyprinodontiformes</taxon>
        <taxon>Rivulidae</taxon>
        <taxon>Kryptolebias</taxon>
    </lineage>
</organism>
<evidence type="ECO:0000259" key="4">
    <source>
        <dbReference type="SMART" id="SM00382"/>
    </source>
</evidence>
<dbReference type="GO" id="GO:0005525">
    <property type="term" value="F:GTP binding"/>
    <property type="evidence" value="ECO:0007669"/>
    <property type="project" value="UniProtKB-KW"/>
</dbReference>
<dbReference type="AlphaFoldDB" id="A0A3Q3EQ56"/>
<dbReference type="InterPro" id="IPR006703">
    <property type="entry name" value="G_AIG1"/>
</dbReference>
<sequence>MDSAVLIRSGCPAVRQLKTKNEKFGTLTRVTVGERNVAKNNKTILLVGETGAGKSTMTNALVNYMMGVEFADEVWFQVVKEEEGQTSDVIVYEIFGFDYKTLPYSLTIIDTPGYGDTKGTEHDIFIIQRLFDLFRSEDGIHEIHAVGLVMKATDNQLSDQLLCILDLVMSLFGKNLQNNIVALITHSEGTTPEIALQALEAVNIGCVKNENNQPFHYMFNNCQKEQRTEETRLALEDAWRVTQKGMSTFTAFLHKSSPQQLQAMTGFNSSIRLSAYIHNLQDRIKLIELQQTEIKQIQEALKKHKEEIKTKTFTVELDEVFKDKEPINGEFMFLKTAVCCSVCKENCHYPGCTMAQDPARCEVMKYGRCTVCRNKCPASVHVKEQWKYVMKTRKVQRTKEENKKMYEKKMSDTKKKVKLSEMLEKEMENLNTKKSQLVKESYQHVVKLGPTILHVNSLSTYVPLSFLIEKMKEKGDTKRIQKLEEIDGQMDDTAKAVLQCRVNDTSPRQHIPDSVLISSGSPAVYQLKTKKATSGTLTRVTFGKKKKNKSNKTILLVGETGAGKSTLINALVNYIMGVKFEDKIWFQIVEDEKRSQTESQTSDVIMYEIFGFEGKTVPYSLTIIDTPGYGDTRGIEHDVVVIERLFDLFRSKDGVHKVHAVGLVMKSSVNRVSDRLLYIFDSVMSLFGKDIEKNIITLVTYSNGRTPKNLLQALDTANIKCARNEKKQPIYFLFNNCQHEDRANDAKHLETADKIATKGLSAFTAFLEKTAPQKLDSTLDVLNERIRLTACIQNLQERVKLTELKQTEMHQIQEALKKHEEMKTENFTVEIDEVRKDKESIDDSMWLMTLIKGAVCCTVCEENCHYPGCSSAKSPEDCEVMKEGRCTVCTMKCPASVHVKGKWRYIAKTRKVQKSLEDIKKRSKREKRLSFLGNLENEIECLAREKSDLLDESFQHVVKLEGIALKANSVSTFVYLDFLIEKMKEKEDTKKVQKLEEMKSKVDDGTRSKLQYVWSKLTAAGKKVKEALK</sequence>
<dbReference type="OrthoDB" id="8954335at2759"/>
<dbReference type="GeneTree" id="ENSGT00500000044904"/>
<proteinExistence type="inferred from homology"/>
<dbReference type="Pfam" id="PF00735">
    <property type="entry name" value="Septin"/>
    <property type="match status" value="1"/>
</dbReference>
<protein>
    <submittedName>
        <fullName evidence="5">Uncharacterized LOC108249697</fullName>
    </submittedName>
</protein>
<dbReference type="InterPro" id="IPR030379">
    <property type="entry name" value="G_SEPTIN_dom"/>
</dbReference>
<reference evidence="5" key="1">
    <citation type="submission" date="2025-08" db="UniProtKB">
        <authorList>
            <consortium name="Ensembl"/>
        </authorList>
    </citation>
    <scope>IDENTIFICATION</scope>
</reference>
<dbReference type="PROSITE" id="PS00675">
    <property type="entry name" value="SIGMA54_INTERACT_1"/>
    <property type="match status" value="2"/>
</dbReference>
<feature type="domain" description="AAA+ ATPase" evidence="4">
    <location>
        <begin position="40"/>
        <end position="215"/>
    </location>
</feature>
<keyword evidence="6" id="KW-1185">Reference proteome</keyword>
<comment type="similarity">
    <text evidence="1">Belongs to the TRAFAC class TrmE-Era-EngA-EngB-Septin-like GTPase superfamily. AIG1/Toc34/Toc159-like paraseptin GTPase family. IAN subfamily.</text>
</comment>
<dbReference type="SMART" id="SM00382">
    <property type="entry name" value="AAA"/>
    <property type="match status" value="2"/>
</dbReference>
<reference evidence="5" key="2">
    <citation type="submission" date="2025-09" db="UniProtKB">
        <authorList>
            <consortium name="Ensembl"/>
        </authorList>
    </citation>
    <scope>IDENTIFICATION</scope>
</reference>
<dbReference type="PANTHER" id="PTHR32046:SF11">
    <property type="entry name" value="IMMUNE-ASSOCIATED NUCLEOTIDE-BINDING PROTEIN 10-LIKE"/>
    <property type="match status" value="1"/>
</dbReference>
<dbReference type="InterPro" id="IPR003593">
    <property type="entry name" value="AAA+_ATPase"/>
</dbReference>
<dbReference type="KEGG" id="kmr:108249697"/>